<dbReference type="InterPro" id="IPR007184">
    <property type="entry name" value="Mannoside_phosphorylase"/>
</dbReference>
<protein>
    <submittedName>
        <fullName evidence="4">DUF377</fullName>
    </submittedName>
</protein>
<proteinExistence type="inferred from homology"/>
<dbReference type="PANTHER" id="PTHR34106:SF5">
    <property type="entry name" value="GLYCOSIDASE"/>
    <property type="match status" value="1"/>
</dbReference>
<reference evidence="4" key="1">
    <citation type="journal article" date="2013" name="Environ. Microbiol.">
        <title>Seasonally variable intestinal metagenomes of the red palm weevil (Rhynchophorus ferrugineus).</title>
        <authorList>
            <person name="Jia S."/>
            <person name="Zhang X."/>
            <person name="Zhang G."/>
            <person name="Yin A."/>
            <person name="Zhang S."/>
            <person name="Li F."/>
            <person name="Wang L."/>
            <person name="Zhao D."/>
            <person name="Yun Q."/>
            <person name="Tala"/>
            <person name="Wang J."/>
            <person name="Sun G."/>
            <person name="Baabdullah M."/>
            <person name="Yu X."/>
            <person name="Hu S."/>
            <person name="Al-Mssallem I.S."/>
            <person name="Yu J."/>
        </authorList>
    </citation>
    <scope>NUCLEOTIDE SEQUENCE</scope>
</reference>
<keyword evidence="2" id="KW-0808">Transferase</keyword>
<comment type="similarity">
    <text evidence="3">Belongs to the glycosyl hydrolase 130 family.</text>
</comment>
<dbReference type="Pfam" id="PF04041">
    <property type="entry name" value="Glyco_hydro_130"/>
    <property type="match status" value="1"/>
</dbReference>
<dbReference type="SUPFAM" id="SSF75005">
    <property type="entry name" value="Arabinanase/levansucrase/invertase"/>
    <property type="match status" value="1"/>
</dbReference>
<sequence length="111" mass="12774">MGLAISSDGYHCEREPEPVLSPSEDYERFGCEDPCVTAVDGVYYLTYTGWERENARLCLATSTDLHHWTKRGPLFKDFDTFAVTKPSWLGLVEGRRDFTIQDAWTMVDVFR</sequence>
<name>A0A060BZE9_9FIRM</name>
<evidence type="ECO:0000256" key="1">
    <source>
        <dbReference type="ARBA" id="ARBA00022676"/>
    </source>
</evidence>
<organism evidence="4">
    <name type="scientific">uncultured Syntrophothermus sp</name>
    <dbReference type="NCBI Taxonomy" id="905007"/>
    <lineage>
        <taxon>Bacteria</taxon>
        <taxon>Bacillati</taxon>
        <taxon>Bacillota</taxon>
        <taxon>Clostridia</taxon>
        <taxon>Eubacteriales</taxon>
        <taxon>Syntrophomonadaceae</taxon>
        <taxon>Syntrophothermus</taxon>
        <taxon>environmental samples</taxon>
    </lineage>
</organism>
<dbReference type="AlphaFoldDB" id="A0A060BZE9"/>
<dbReference type="EMBL" id="KF122502">
    <property type="protein sequence ID" value="AIA89798.1"/>
    <property type="molecule type" value="Genomic_DNA"/>
</dbReference>
<dbReference type="GO" id="GO:0016757">
    <property type="term" value="F:glycosyltransferase activity"/>
    <property type="evidence" value="ECO:0007669"/>
    <property type="project" value="UniProtKB-KW"/>
</dbReference>
<dbReference type="InterPro" id="IPR023296">
    <property type="entry name" value="Glyco_hydro_beta-prop_sf"/>
</dbReference>
<dbReference type="PANTHER" id="PTHR34106">
    <property type="entry name" value="GLYCOSIDASE"/>
    <property type="match status" value="1"/>
</dbReference>
<evidence type="ECO:0000256" key="2">
    <source>
        <dbReference type="ARBA" id="ARBA00022679"/>
    </source>
</evidence>
<evidence type="ECO:0000256" key="3">
    <source>
        <dbReference type="ARBA" id="ARBA00024356"/>
    </source>
</evidence>
<accession>A0A060BZE9</accession>
<evidence type="ECO:0000313" key="4">
    <source>
        <dbReference type="EMBL" id="AIA89798.1"/>
    </source>
</evidence>
<dbReference type="Gene3D" id="2.115.10.20">
    <property type="entry name" value="Glycosyl hydrolase domain, family 43"/>
    <property type="match status" value="1"/>
</dbReference>
<keyword evidence="1" id="KW-0328">Glycosyltransferase</keyword>